<name>A0A7S7LZ07_9BACT</name>
<evidence type="ECO:0000313" key="6">
    <source>
        <dbReference type="Proteomes" id="UP000593836"/>
    </source>
</evidence>
<protein>
    <submittedName>
        <fullName evidence="5">CatB-related O-acetyltransferase</fullName>
    </submittedName>
</protein>
<dbReference type="PANTHER" id="PTHR43300">
    <property type="entry name" value="ACETYLTRANSFERASE"/>
    <property type="match status" value="1"/>
</dbReference>
<evidence type="ECO:0000256" key="2">
    <source>
        <dbReference type="ARBA" id="ARBA00022679"/>
    </source>
</evidence>
<evidence type="ECO:0000313" key="5">
    <source>
        <dbReference type="EMBL" id="QOY54070.1"/>
    </source>
</evidence>
<keyword evidence="3" id="KW-0677">Repeat</keyword>
<dbReference type="InterPro" id="IPR011004">
    <property type="entry name" value="Trimer_LpxA-like_sf"/>
</dbReference>
<dbReference type="KEGG" id="smas:HUE87_09290"/>
<keyword evidence="2 5" id="KW-0808">Transferase</keyword>
<proteinExistence type="inferred from homology"/>
<gene>
    <name evidence="5" type="ORF">HUE87_09290</name>
</gene>
<dbReference type="PROSITE" id="PS00101">
    <property type="entry name" value="HEXAPEP_TRANSFERASES"/>
    <property type="match status" value="1"/>
</dbReference>
<dbReference type="InterPro" id="IPR001451">
    <property type="entry name" value="Hexapep"/>
</dbReference>
<dbReference type="CDD" id="cd03349">
    <property type="entry name" value="LbH_XAT"/>
    <property type="match status" value="1"/>
</dbReference>
<dbReference type="RefSeq" id="WP_194366070.1">
    <property type="nucleotide sequence ID" value="NZ_CP054493.1"/>
</dbReference>
<dbReference type="SUPFAM" id="SSF51161">
    <property type="entry name" value="Trimeric LpxA-like enzymes"/>
    <property type="match status" value="1"/>
</dbReference>
<dbReference type="AlphaFoldDB" id="A0A7S7LZ07"/>
<dbReference type="PANTHER" id="PTHR43300:SF11">
    <property type="entry name" value="ACETYLTRANSFERASE RV3034C-RELATED"/>
    <property type="match status" value="1"/>
</dbReference>
<dbReference type="InterPro" id="IPR018357">
    <property type="entry name" value="Hexapep_transf_CS"/>
</dbReference>
<dbReference type="Pfam" id="PF00132">
    <property type="entry name" value="Hexapep"/>
    <property type="match status" value="1"/>
</dbReference>
<dbReference type="Proteomes" id="UP000593836">
    <property type="component" value="Chromosome"/>
</dbReference>
<dbReference type="EMBL" id="CP054493">
    <property type="protein sequence ID" value="QOY54070.1"/>
    <property type="molecule type" value="Genomic_DNA"/>
</dbReference>
<evidence type="ECO:0000256" key="3">
    <source>
        <dbReference type="ARBA" id="ARBA00022737"/>
    </source>
</evidence>
<dbReference type="Gene3D" id="2.160.10.10">
    <property type="entry name" value="Hexapeptide repeat proteins"/>
    <property type="match status" value="1"/>
</dbReference>
<evidence type="ECO:0000256" key="1">
    <source>
        <dbReference type="ARBA" id="ARBA00007274"/>
    </source>
</evidence>
<keyword evidence="6" id="KW-1185">Reference proteome</keyword>
<organism evidence="5 6">
    <name type="scientific">Candidatus Sulfurimonas marisnigri</name>
    <dbReference type="NCBI Taxonomy" id="2740405"/>
    <lineage>
        <taxon>Bacteria</taxon>
        <taxon>Pseudomonadati</taxon>
        <taxon>Campylobacterota</taxon>
        <taxon>Epsilonproteobacteria</taxon>
        <taxon>Campylobacterales</taxon>
        <taxon>Sulfurimonadaceae</taxon>
        <taxon>Sulfurimonas</taxon>
    </lineage>
</organism>
<keyword evidence="4" id="KW-0012">Acyltransferase</keyword>
<dbReference type="InterPro" id="IPR050179">
    <property type="entry name" value="Trans_hexapeptide_repeat"/>
</dbReference>
<accession>A0A7S7LZ07</accession>
<dbReference type="GO" id="GO:0016746">
    <property type="term" value="F:acyltransferase activity"/>
    <property type="evidence" value="ECO:0007669"/>
    <property type="project" value="UniProtKB-KW"/>
</dbReference>
<comment type="similarity">
    <text evidence="1">Belongs to the transferase hexapeptide repeat family.</text>
</comment>
<sequence>MLKFLKERFNYYKLVKKFSTSKIYFDVTVDKKSFIGKNTVLFSGVNLLHSTVSDYTYIQSNSNILFSNIGKFCSIASNVSIGLANHPMSMISTSPIFYDYTQPLPCFFTKEILYDSKHNITNIESDVWIGQGAMIKSGVTIGVGAVIAAGAVVVKDVEPYSIVGGVPAKHLKYRFDEKLRNELYLSKWWELSDEKIIGLSEYFSNPNLMLNEIK</sequence>
<evidence type="ECO:0000256" key="4">
    <source>
        <dbReference type="ARBA" id="ARBA00023315"/>
    </source>
</evidence>
<reference evidence="5 6" key="1">
    <citation type="submission" date="2020-05" db="EMBL/GenBank/DDBJ databases">
        <title>Sulfurimonas marisnigri, sp. nov., and Sulfurimonas baltica, sp. nov., manganese oxide reducing chemolithoautotrophs of the class Epsilonproteobacteria isolated from the pelagic redoxclines of the Black and Baltic Seas and emended description of the genus Sulfurimonas.</title>
        <authorList>
            <person name="Henkel J.V."/>
            <person name="Laudan C."/>
            <person name="Werner J."/>
            <person name="Neu T."/>
            <person name="Plewe S."/>
            <person name="Sproer C."/>
            <person name="Bunk B."/>
            <person name="Schulz-Vogt H.N."/>
        </authorList>
    </citation>
    <scope>NUCLEOTIDE SEQUENCE [LARGE SCALE GENOMIC DNA]</scope>
    <source>
        <strain evidence="5 6">SoZ1</strain>
    </source>
</reference>